<dbReference type="GO" id="GO:0004556">
    <property type="term" value="F:alpha-amylase activity"/>
    <property type="evidence" value="ECO:0007669"/>
    <property type="project" value="TreeGrafter"/>
</dbReference>
<feature type="region of interest" description="Disordered" evidence="4">
    <location>
        <begin position="1"/>
        <end position="43"/>
    </location>
</feature>
<dbReference type="EMBL" id="SPDV01000015">
    <property type="protein sequence ID" value="TFI58521.1"/>
    <property type="molecule type" value="Genomic_DNA"/>
</dbReference>
<dbReference type="OrthoDB" id="9805159at2"/>
<evidence type="ECO:0000256" key="4">
    <source>
        <dbReference type="SAM" id="MobiDB-lite"/>
    </source>
</evidence>
<feature type="region of interest" description="Disordered" evidence="4">
    <location>
        <begin position="285"/>
        <end position="357"/>
    </location>
</feature>
<dbReference type="SUPFAM" id="SSF51445">
    <property type="entry name" value="(Trans)glycosidases"/>
    <property type="match status" value="1"/>
</dbReference>
<feature type="domain" description="Glycosyl hydrolase family 13 catalytic" evidence="5">
    <location>
        <begin position="464"/>
        <end position="849"/>
    </location>
</feature>
<feature type="region of interest" description="Disordered" evidence="4">
    <location>
        <begin position="58"/>
        <end position="269"/>
    </location>
</feature>
<evidence type="ECO:0000256" key="1">
    <source>
        <dbReference type="ARBA" id="ARBA00008061"/>
    </source>
</evidence>
<comment type="similarity">
    <text evidence="1">Belongs to the glycosyl hydrolase 13 family.</text>
</comment>
<evidence type="ECO:0000259" key="5">
    <source>
        <dbReference type="SMART" id="SM00642"/>
    </source>
</evidence>
<feature type="compositionally biased region" description="Basic residues" evidence="4">
    <location>
        <begin position="285"/>
        <end position="296"/>
    </location>
</feature>
<dbReference type="AlphaFoldDB" id="A0A4Y8ZR79"/>
<organism evidence="6 7">
    <name type="scientific">Sphingomonas parva</name>
    <dbReference type="NCBI Taxonomy" id="2555898"/>
    <lineage>
        <taxon>Bacteria</taxon>
        <taxon>Pseudomonadati</taxon>
        <taxon>Pseudomonadota</taxon>
        <taxon>Alphaproteobacteria</taxon>
        <taxon>Sphingomonadales</taxon>
        <taxon>Sphingomonadaceae</taxon>
        <taxon>Sphingomonas</taxon>
    </lineage>
</organism>
<feature type="compositionally biased region" description="Basic residues" evidence="4">
    <location>
        <begin position="310"/>
        <end position="320"/>
    </location>
</feature>
<keyword evidence="2" id="KW-0378">Hydrolase</keyword>
<keyword evidence="7" id="KW-1185">Reference proteome</keyword>
<evidence type="ECO:0000256" key="3">
    <source>
        <dbReference type="ARBA" id="ARBA00023295"/>
    </source>
</evidence>
<feature type="compositionally biased region" description="Basic residues" evidence="4">
    <location>
        <begin position="379"/>
        <end position="396"/>
    </location>
</feature>
<comment type="caution">
    <text evidence="6">The sequence shown here is derived from an EMBL/GenBank/DDBJ whole genome shotgun (WGS) entry which is preliminary data.</text>
</comment>
<keyword evidence="3" id="KW-0326">Glycosidase</keyword>
<feature type="region of interest" description="Disordered" evidence="4">
    <location>
        <begin position="372"/>
        <end position="398"/>
    </location>
</feature>
<name>A0A4Y8ZR79_9SPHN</name>
<dbReference type="Gene3D" id="3.20.20.80">
    <property type="entry name" value="Glycosidases"/>
    <property type="match status" value="2"/>
</dbReference>
<gene>
    <name evidence="6" type="ORF">E2493_09535</name>
</gene>
<dbReference type="SMART" id="SM00642">
    <property type="entry name" value="Aamy"/>
    <property type="match status" value="1"/>
</dbReference>
<feature type="compositionally biased region" description="Basic and acidic residues" evidence="4">
    <location>
        <begin position="146"/>
        <end position="162"/>
    </location>
</feature>
<dbReference type="SUPFAM" id="SSF51011">
    <property type="entry name" value="Glycosyl hydrolase domain"/>
    <property type="match status" value="1"/>
</dbReference>
<dbReference type="PANTHER" id="PTHR10357">
    <property type="entry name" value="ALPHA-AMYLASE FAMILY MEMBER"/>
    <property type="match status" value="1"/>
</dbReference>
<dbReference type="CDD" id="cd11330">
    <property type="entry name" value="AmyAc_OligoGlu"/>
    <property type="match status" value="1"/>
</dbReference>
<feature type="compositionally biased region" description="Basic residues" evidence="4">
    <location>
        <begin position="8"/>
        <end position="24"/>
    </location>
</feature>
<accession>A0A4Y8ZR79</accession>
<sequence>MPEERLRLSRPRRFSAHAARRSRRRADQPGVRGDRQAQPAAGQFRLAEAARLRLHSLRSAGRSRREGPGLAQRSDLLPQSRRLDLSGRELDDGRLRRARRSVHRASARRPRLHRDLRPVDRRLRDRRLPHRYGTPRQSRVLAGLRPGDDRARQGARHSELSHLRRSVRSRSGHAGALHQGRSLPGRARFRLPGGGDRRRRPRRADRAAGAPLPDGCPLRRRRGDGATAADLPRQSRHGPFRPLRAGGQPRRVRGRGAEAGDPRPCNAAVRAGRADHLLWRRAGLRRRRRRSGRARGHVREPGGELQRQSPGRHQRHHRPGQFRPGRATLPRDRRHGRAAQERSGAEPRRADRARLCRDAGPVRIVPARALGRRRDAGRVQHRNQRNRRQHRRRRRCAQLAAAPRPLRAVRERTRKLPGRARAARLHHLQGRTQLTQTTIEREAPCPAAASSAGAEWWRGAAIYQIYPRSFADSNGDGIGDLPGITERLDHVASLGVDGIWLSPFFRSPMKDFGYDISDYCDVDPIFGTLADFDRLLARAHGLGLKVIVDQVYSHTSDQHQWFQESRQSRDNPKADWYVWADAKPDGSPPNNWQSVFHGPCWTWDARRGQYYLHNFLSSQPNLHVHNPEVQEALLATARFWLDRGVDGFRLDAINFSMHDPALRDNPPVAEGLGRRTRPFDFQHHFHNQSHPDIPKFLERLRAVIDTYGDRFTVAEVGGEQADREMKLFTQGPARLNSAYGFNFLYSDRLTPELIHGSMAIWPGAQGEGWPSWAFSNHDAPRVVSRWLGTRDAAAFARQAMLLLVALRGNVFLYQGEELGLEQAEVPFERLQDPEAIANWPETQGRDGARTPMPWRAAAPNGGFSDAEPWLPLDPRHLPLAVDRQESDPGSMLALTRRLLALRKGRAALRVGTIERVDAPPQVLAFERRAGSERLLCVFNFGEEPIDWPLPAGWRIVERVGEPLAPLSGFIAEPA</sequence>
<feature type="compositionally biased region" description="Basic and acidic residues" evidence="4">
    <location>
        <begin position="113"/>
        <end position="123"/>
    </location>
</feature>
<dbReference type="PANTHER" id="PTHR10357:SF179">
    <property type="entry name" value="NEUTRAL AND BASIC AMINO ACID TRANSPORT PROTEIN RBAT"/>
    <property type="match status" value="1"/>
</dbReference>
<dbReference type="Proteomes" id="UP000298213">
    <property type="component" value="Unassembled WGS sequence"/>
</dbReference>
<dbReference type="InterPro" id="IPR017853">
    <property type="entry name" value="GH"/>
</dbReference>
<reference evidence="6 7" key="1">
    <citation type="submission" date="2019-03" db="EMBL/GenBank/DDBJ databases">
        <title>Genome sequence of Sphingomonas sp. 17J27-24.</title>
        <authorList>
            <person name="Kim M."/>
            <person name="Maeng S."/>
            <person name="Sathiyaraj S."/>
        </authorList>
    </citation>
    <scope>NUCLEOTIDE SEQUENCE [LARGE SCALE GENOMIC DNA]</scope>
    <source>
        <strain evidence="6 7">17J27-24</strain>
    </source>
</reference>
<dbReference type="InterPro" id="IPR013780">
    <property type="entry name" value="Glyco_hydro_b"/>
</dbReference>
<dbReference type="Gene3D" id="2.60.40.1180">
    <property type="entry name" value="Golgi alpha-mannosidase II"/>
    <property type="match status" value="1"/>
</dbReference>
<proteinExistence type="inferred from homology"/>
<dbReference type="FunFam" id="3.90.400.10:FF:000002">
    <property type="entry name" value="Sucrose isomerase"/>
    <property type="match status" value="1"/>
</dbReference>
<dbReference type="Pfam" id="PF00128">
    <property type="entry name" value="Alpha-amylase"/>
    <property type="match status" value="1"/>
</dbReference>
<feature type="compositionally biased region" description="Basic and acidic residues" evidence="4">
    <location>
        <begin position="81"/>
        <end position="95"/>
    </location>
</feature>
<feature type="compositionally biased region" description="Basic and acidic residues" evidence="4">
    <location>
        <begin position="338"/>
        <end position="357"/>
    </location>
</feature>
<evidence type="ECO:0000313" key="7">
    <source>
        <dbReference type="Proteomes" id="UP000298213"/>
    </source>
</evidence>
<dbReference type="Gene3D" id="3.90.400.10">
    <property type="entry name" value="Oligo-1,6-glucosidase, Domain 2"/>
    <property type="match status" value="1"/>
</dbReference>
<protein>
    <recommendedName>
        <fullName evidence="5">Glycosyl hydrolase family 13 catalytic domain-containing protein</fullName>
    </recommendedName>
</protein>
<dbReference type="GO" id="GO:0009313">
    <property type="term" value="P:oligosaccharide catabolic process"/>
    <property type="evidence" value="ECO:0007669"/>
    <property type="project" value="TreeGrafter"/>
</dbReference>
<feature type="compositionally biased region" description="Basic residues" evidence="4">
    <location>
        <begin position="96"/>
        <end position="112"/>
    </location>
</feature>
<dbReference type="InterPro" id="IPR045857">
    <property type="entry name" value="O16G_dom_2"/>
</dbReference>
<evidence type="ECO:0000256" key="2">
    <source>
        <dbReference type="ARBA" id="ARBA00022801"/>
    </source>
</evidence>
<evidence type="ECO:0000313" key="6">
    <source>
        <dbReference type="EMBL" id="TFI58521.1"/>
    </source>
</evidence>
<dbReference type="InterPro" id="IPR006047">
    <property type="entry name" value="GH13_cat_dom"/>
</dbReference>